<dbReference type="PROSITE" id="PS51471">
    <property type="entry name" value="FE2OG_OXY"/>
    <property type="match status" value="1"/>
</dbReference>
<dbReference type="GO" id="GO:0031418">
    <property type="term" value="F:L-ascorbic acid binding"/>
    <property type="evidence" value="ECO:0007669"/>
    <property type="project" value="InterPro"/>
</dbReference>
<dbReference type="Gene3D" id="2.60.120.620">
    <property type="entry name" value="q2cbj1_9rhob like domain"/>
    <property type="match status" value="1"/>
</dbReference>
<feature type="domain" description="Fe2OG dioxygenase" evidence="6">
    <location>
        <begin position="105"/>
        <end position="205"/>
    </location>
</feature>
<dbReference type="InterPro" id="IPR044862">
    <property type="entry name" value="Pro_4_hyd_alph_FE2OG_OXY"/>
</dbReference>
<gene>
    <name evidence="7" type="ORF">UFOVP257_107</name>
</gene>
<proteinExistence type="predicted"/>
<dbReference type="InterPro" id="IPR006620">
    <property type="entry name" value="Pro_4_hyd_alph"/>
</dbReference>
<dbReference type="InterPro" id="IPR005123">
    <property type="entry name" value="Oxoglu/Fe-dep_dioxygenase_dom"/>
</dbReference>
<comment type="cofactor">
    <cofactor evidence="1">
        <name>L-ascorbate</name>
        <dbReference type="ChEBI" id="CHEBI:38290"/>
    </cofactor>
</comment>
<keyword evidence="2" id="KW-0479">Metal-binding</keyword>
<evidence type="ECO:0000313" key="7">
    <source>
        <dbReference type="EMBL" id="CAB4133269.1"/>
    </source>
</evidence>
<dbReference type="EMBL" id="LR796274">
    <property type="protein sequence ID" value="CAB4133269.1"/>
    <property type="molecule type" value="Genomic_DNA"/>
</dbReference>
<dbReference type="GO" id="GO:0051213">
    <property type="term" value="F:dioxygenase activity"/>
    <property type="evidence" value="ECO:0007669"/>
    <property type="project" value="UniProtKB-KW"/>
</dbReference>
<evidence type="ECO:0000256" key="3">
    <source>
        <dbReference type="ARBA" id="ARBA00022964"/>
    </source>
</evidence>
<dbReference type="Pfam" id="PF13640">
    <property type="entry name" value="2OG-FeII_Oxy_3"/>
    <property type="match status" value="1"/>
</dbReference>
<dbReference type="GO" id="GO:0016705">
    <property type="term" value="F:oxidoreductase activity, acting on paired donors, with incorporation or reduction of molecular oxygen"/>
    <property type="evidence" value="ECO:0007669"/>
    <property type="project" value="InterPro"/>
</dbReference>
<accession>A0A6J5LNK8</accession>
<keyword evidence="4" id="KW-0560">Oxidoreductase</keyword>
<dbReference type="SMART" id="SM00702">
    <property type="entry name" value="P4Hc"/>
    <property type="match status" value="1"/>
</dbReference>
<protein>
    <submittedName>
        <fullName evidence="7">Oxoglutarate/iron-dependent dioxygenase</fullName>
    </submittedName>
</protein>
<evidence type="ECO:0000256" key="2">
    <source>
        <dbReference type="ARBA" id="ARBA00022723"/>
    </source>
</evidence>
<dbReference type="GO" id="GO:0005506">
    <property type="term" value="F:iron ion binding"/>
    <property type="evidence" value="ECO:0007669"/>
    <property type="project" value="InterPro"/>
</dbReference>
<evidence type="ECO:0000256" key="4">
    <source>
        <dbReference type="ARBA" id="ARBA00023002"/>
    </source>
</evidence>
<evidence type="ECO:0000256" key="1">
    <source>
        <dbReference type="ARBA" id="ARBA00001961"/>
    </source>
</evidence>
<evidence type="ECO:0000259" key="6">
    <source>
        <dbReference type="PROSITE" id="PS51471"/>
    </source>
</evidence>
<evidence type="ECO:0000256" key="5">
    <source>
        <dbReference type="ARBA" id="ARBA00023004"/>
    </source>
</evidence>
<organism evidence="7">
    <name type="scientific">uncultured Caudovirales phage</name>
    <dbReference type="NCBI Taxonomy" id="2100421"/>
    <lineage>
        <taxon>Viruses</taxon>
        <taxon>Duplodnaviria</taxon>
        <taxon>Heunggongvirae</taxon>
        <taxon>Uroviricota</taxon>
        <taxon>Caudoviricetes</taxon>
        <taxon>Peduoviridae</taxon>
        <taxon>Maltschvirus</taxon>
        <taxon>Maltschvirus maltsch</taxon>
    </lineage>
</organism>
<sequence length="205" mass="23562">MGLQVFNDPVPYVVIDNFLGTIANKELLGEIHSNEYKLQSAEIINYGVREVDATFRKNLTWWLDDVDDATISVAGKMNRYFFHKDLVDVVGDIPELLHLTGSMSRSHNMVISRYAESDFYKWHVDIGGHVTWNYFFYHTPRKFTGGDFVLSNSLYEEEITQTTTIDCVNDRLVIFPSCYQHCVTPVESKGLTGVDCRHSLQVFFT</sequence>
<name>A0A6J5LNK8_9CAUD</name>
<keyword evidence="5" id="KW-0408">Iron</keyword>
<reference evidence="7" key="1">
    <citation type="submission" date="2020-04" db="EMBL/GenBank/DDBJ databases">
        <authorList>
            <person name="Chiriac C."/>
            <person name="Salcher M."/>
            <person name="Ghai R."/>
            <person name="Kavagutti S V."/>
        </authorList>
    </citation>
    <scope>NUCLEOTIDE SEQUENCE</scope>
</reference>
<keyword evidence="3 7" id="KW-0223">Dioxygenase</keyword>